<keyword evidence="3" id="KW-1185">Reference proteome</keyword>
<dbReference type="PANTHER" id="PTHR10404">
    <property type="entry name" value="N-ACETYLATED-ALPHA-LINKED ACIDIC DIPEPTIDASE"/>
    <property type="match status" value="1"/>
</dbReference>
<organism evidence="2 3">
    <name type="scientific">Potamilus streckersoni</name>
    <dbReference type="NCBI Taxonomy" id="2493646"/>
    <lineage>
        <taxon>Eukaryota</taxon>
        <taxon>Metazoa</taxon>
        <taxon>Spiralia</taxon>
        <taxon>Lophotrochozoa</taxon>
        <taxon>Mollusca</taxon>
        <taxon>Bivalvia</taxon>
        <taxon>Autobranchia</taxon>
        <taxon>Heteroconchia</taxon>
        <taxon>Palaeoheterodonta</taxon>
        <taxon>Unionida</taxon>
        <taxon>Unionoidea</taxon>
        <taxon>Unionidae</taxon>
        <taxon>Ambleminae</taxon>
        <taxon>Lampsilini</taxon>
        <taxon>Potamilus</taxon>
    </lineage>
</organism>
<name>A0AAE0S525_9BIVA</name>
<dbReference type="Pfam" id="PF02225">
    <property type="entry name" value="PA"/>
    <property type="match status" value="1"/>
</dbReference>
<reference evidence="2" key="2">
    <citation type="journal article" date="2021" name="Genome Biol. Evol.">
        <title>Developing a high-quality reference genome for a parasitic bivalve with doubly uniparental inheritance (Bivalvia: Unionida).</title>
        <authorList>
            <person name="Smith C.H."/>
        </authorList>
    </citation>
    <scope>NUCLEOTIDE SEQUENCE</scope>
    <source>
        <strain evidence="2">CHS0354</strain>
        <tissue evidence="2">Mantle</tissue>
    </source>
</reference>
<protein>
    <recommendedName>
        <fullName evidence="1">PA domain-containing protein</fullName>
    </recommendedName>
</protein>
<dbReference type="InterPro" id="IPR003137">
    <property type="entry name" value="PA_domain"/>
</dbReference>
<proteinExistence type="predicted"/>
<reference evidence="2" key="3">
    <citation type="submission" date="2023-05" db="EMBL/GenBank/DDBJ databases">
        <authorList>
            <person name="Smith C.H."/>
        </authorList>
    </citation>
    <scope>NUCLEOTIDE SEQUENCE</scope>
    <source>
        <strain evidence="2">CHS0354</strain>
        <tissue evidence="2">Mantle</tissue>
    </source>
</reference>
<dbReference type="InterPro" id="IPR039373">
    <property type="entry name" value="Peptidase_M28B"/>
</dbReference>
<evidence type="ECO:0000313" key="3">
    <source>
        <dbReference type="Proteomes" id="UP001195483"/>
    </source>
</evidence>
<gene>
    <name evidence="2" type="ORF">CHS0354_022972</name>
</gene>
<accession>A0AAE0S525</accession>
<reference evidence="2" key="1">
    <citation type="journal article" date="2021" name="Genome Biol. Evol.">
        <title>A High-Quality Reference Genome for a Parasitic Bivalve with Doubly Uniparental Inheritance (Bivalvia: Unionida).</title>
        <authorList>
            <person name="Smith C.H."/>
        </authorList>
    </citation>
    <scope>NUCLEOTIDE SEQUENCE</scope>
    <source>
        <strain evidence="2">CHS0354</strain>
    </source>
</reference>
<dbReference type="Gene3D" id="3.50.30.30">
    <property type="match status" value="1"/>
</dbReference>
<dbReference type="SUPFAM" id="SSF52025">
    <property type="entry name" value="PA domain"/>
    <property type="match status" value="1"/>
</dbReference>
<dbReference type="Proteomes" id="UP001195483">
    <property type="component" value="Unassembled WGS sequence"/>
</dbReference>
<comment type="caution">
    <text evidence="2">The sequence shown here is derived from an EMBL/GenBank/DDBJ whole genome shotgun (WGS) entry which is preliminary data.</text>
</comment>
<feature type="non-terminal residue" evidence="2">
    <location>
        <position position="192"/>
    </location>
</feature>
<dbReference type="InterPro" id="IPR046450">
    <property type="entry name" value="PA_dom_sf"/>
</dbReference>
<dbReference type="GO" id="GO:0004180">
    <property type="term" value="F:carboxypeptidase activity"/>
    <property type="evidence" value="ECO:0007669"/>
    <property type="project" value="TreeGrafter"/>
</dbReference>
<dbReference type="AlphaFoldDB" id="A0AAE0S525"/>
<evidence type="ECO:0000259" key="1">
    <source>
        <dbReference type="Pfam" id="PF02225"/>
    </source>
</evidence>
<dbReference type="EMBL" id="JAEAOA010001386">
    <property type="protein sequence ID" value="KAK3585562.1"/>
    <property type="molecule type" value="Genomic_DNA"/>
</dbReference>
<feature type="domain" description="PA" evidence="1">
    <location>
        <begin position="59"/>
        <end position="146"/>
    </location>
</feature>
<evidence type="ECO:0000313" key="2">
    <source>
        <dbReference type="EMBL" id="KAK3585562.1"/>
    </source>
</evidence>
<dbReference type="PANTHER" id="PTHR10404:SF77">
    <property type="entry name" value="GLUTAMATE CARBOXYPEPTIDASE 2 HOMOLOG"/>
    <property type="match status" value="1"/>
</dbReference>
<sequence length="192" mass="21258">MTMKILSVNHVLLQNVEIVIANGGPIFTSAFVEKALDDDGNQSDIIPPYNSWAPAGVAEGDLVYVNYGQIEDFMFLKNNMSIDVTNKIVIARYGKIFRGDKVLNAQRFNASGVILYTDPADFNIYGTADTYPNSWWMPDTGVQRGTVGGDGDFLTPFYPAKEYAHRLAVDKNIINIKIPCQPIGYGDAIHFL</sequence>